<organism evidence="4 5">
    <name type="scientific">Ornithinicoccus hortensis</name>
    <dbReference type="NCBI Taxonomy" id="82346"/>
    <lineage>
        <taxon>Bacteria</taxon>
        <taxon>Bacillati</taxon>
        <taxon>Actinomycetota</taxon>
        <taxon>Actinomycetes</taxon>
        <taxon>Micrococcales</taxon>
        <taxon>Intrasporangiaceae</taxon>
        <taxon>Ornithinicoccus</taxon>
    </lineage>
</organism>
<evidence type="ECO:0000259" key="3">
    <source>
        <dbReference type="Pfam" id="PF09186"/>
    </source>
</evidence>
<dbReference type="PANTHER" id="PTHR16301">
    <property type="entry name" value="IMPACT-RELATED"/>
    <property type="match status" value="1"/>
</dbReference>
<dbReference type="RefSeq" id="WP_141783918.1">
    <property type="nucleotide sequence ID" value="NZ_BAAAIK010000003.1"/>
</dbReference>
<dbReference type="InterPro" id="IPR015269">
    <property type="entry name" value="UPF0029_Impact_C"/>
</dbReference>
<dbReference type="SUPFAM" id="SSF54980">
    <property type="entry name" value="EF-G C-terminal domain-like"/>
    <property type="match status" value="1"/>
</dbReference>
<gene>
    <name evidence="4" type="ORF">FB467_0780</name>
</gene>
<dbReference type="Proteomes" id="UP000319516">
    <property type="component" value="Unassembled WGS sequence"/>
</dbReference>
<dbReference type="GO" id="GO:0006446">
    <property type="term" value="P:regulation of translational initiation"/>
    <property type="evidence" value="ECO:0007669"/>
    <property type="project" value="TreeGrafter"/>
</dbReference>
<evidence type="ECO:0000259" key="2">
    <source>
        <dbReference type="Pfam" id="PF01205"/>
    </source>
</evidence>
<dbReference type="Pfam" id="PF09186">
    <property type="entry name" value="DUF1949"/>
    <property type="match status" value="1"/>
</dbReference>
<dbReference type="OrthoDB" id="9813771at2"/>
<dbReference type="InterPro" id="IPR023582">
    <property type="entry name" value="Impact"/>
</dbReference>
<comment type="caution">
    <text evidence="4">The sequence shown here is derived from an EMBL/GenBank/DDBJ whole genome shotgun (WGS) entry which is preliminary data.</text>
</comment>
<evidence type="ECO:0000313" key="5">
    <source>
        <dbReference type="Proteomes" id="UP000319516"/>
    </source>
</evidence>
<dbReference type="EMBL" id="VFOP01000001">
    <property type="protein sequence ID" value="TQL49693.1"/>
    <property type="molecule type" value="Genomic_DNA"/>
</dbReference>
<sequence>MPLTRYATLAAPVVASVEDRRSVFECWLRRADDEAAARAVVQEARQTHWDARHHCSAFLLGPAGEVARSSDDGEPSGTAGLPMLEVLRHGGLSDVVAVVTRWFGGTLLGTGGLVRAYSEAVRAALDGAVPLERELRRVARLDVDHAEAGRLEHELRSEGVVVADVRYAARVTLELAVPANREEEFTQLVARGTGGQGEVAWGSARWVDLDAGSGT</sequence>
<dbReference type="GO" id="GO:0005737">
    <property type="term" value="C:cytoplasm"/>
    <property type="evidence" value="ECO:0007669"/>
    <property type="project" value="TreeGrafter"/>
</dbReference>
<dbReference type="Gene3D" id="3.30.70.240">
    <property type="match status" value="1"/>
</dbReference>
<dbReference type="AlphaFoldDB" id="A0A542YNK9"/>
<dbReference type="Pfam" id="PF01205">
    <property type="entry name" value="Impact_N"/>
    <property type="match status" value="1"/>
</dbReference>
<proteinExistence type="inferred from homology"/>
<dbReference type="PANTHER" id="PTHR16301:SF20">
    <property type="entry name" value="IMPACT FAMILY MEMBER YIGZ"/>
    <property type="match status" value="1"/>
</dbReference>
<evidence type="ECO:0000313" key="4">
    <source>
        <dbReference type="EMBL" id="TQL49693.1"/>
    </source>
</evidence>
<dbReference type="InterPro" id="IPR001498">
    <property type="entry name" value="Impact_N"/>
</dbReference>
<feature type="domain" description="Impact N-terminal" evidence="2">
    <location>
        <begin position="20"/>
        <end position="125"/>
    </location>
</feature>
<dbReference type="InterPro" id="IPR020568">
    <property type="entry name" value="Ribosomal_Su5_D2-typ_SF"/>
</dbReference>
<reference evidence="4 5" key="1">
    <citation type="submission" date="2019-06" db="EMBL/GenBank/DDBJ databases">
        <title>Sequencing the genomes of 1000 actinobacteria strains.</title>
        <authorList>
            <person name="Klenk H.-P."/>
        </authorList>
    </citation>
    <scope>NUCLEOTIDE SEQUENCE [LARGE SCALE GENOMIC DNA]</scope>
    <source>
        <strain evidence="4 5">DSM 12335</strain>
    </source>
</reference>
<feature type="domain" description="UPF0029" evidence="3">
    <location>
        <begin position="141"/>
        <end position="196"/>
    </location>
</feature>
<dbReference type="InterPro" id="IPR036956">
    <property type="entry name" value="Impact_N_sf"/>
</dbReference>
<accession>A0A542YNK9</accession>
<comment type="similarity">
    <text evidence="1">Belongs to the IMPACT family.</text>
</comment>
<dbReference type="SUPFAM" id="SSF54211">
    <property type="entry name" value="Ribosomal protein S5 domain 2-like"/>
    <property type="match status" value="1"/>
</dbReference>
<evidence type="ECO:0000256" key="1">
    <source>
        <dbReference type="ARBA" id="ARBA00007665"/>
    </source>
</evidence>
<dbReference type="PROSITE" id="PS00910">
    <property type="entry name" value="UPF0029"/>
    <property type="match status" value="1"/>
</dbReference>
<name>A0A542YNK9_9MICO</name>
<protein>
    <submittedName>
        <fullName evidence="4">Putative YigZ family protein</fullName>
    </submittedName>
</protein>
<dbReference type="Gene3D" id="3.30.230.30">
    <property type="entry name" value="Impact, N-terminal domain"/>
    <property type="match status" value="1"/>
</dbReference>
<keyword evidence="5" id="KW-1185">Reference proteome</keyword>
<dbReference type="InterPro" id="IPR035647">
    <property type="entry name" value="EFG_III/V"/>
</dbReference>
<dbReference type="InterPro" id="IPR020569">
    <property type="entry name" value="UPF0029_Impact_CS"/>
</dbReference>